<dbReference type="KEGG" id="nch:A0U93_04410"/>
<dbReference type="AlphaFoldDB" id="A0A1U9KNE5"/>
<organism evidence="1 2">
    <name type="scientific">Neoasaia chiangmaiensis</name>
    <dbReference type="NCBI Taxonomy" id="320497"/>
    <lineage>
        <taxon>Bacteria</taxon>
        <taxon>Pseudomonadati</taxon>
        <taxon>Pseudomonadota</taxon>
        <taxon>Alphaproteobacteria</taxon>
        <taxon>Acetobacterales</taxon>
        <taxon>Acetobacteraceae</taxon>
        <taxon>Neoasaia</taxon>
    </lineage>
</organism>
<name>A0A1U9KNE5_9PROT</name>
<dbReference type="STRING" id="320497.A0U93_04410"/>
<sequence>MRAARPWLGTLAGLLFATSAVAASHRIVSTNLCTDQIVLMLANPDDIVGLSPLARNCQESVLCQQARRVPSLRSTAEAVLAARPDIVLASTYASAGVQIGQQAGLHVVGLPPVEQIDDIPVQIMQIADAIGRPDRGRALVSAFRARLAVLERQRPTTKSPSAIVYAAHGFVTRRGSLADDLLTRAGWRNLADSPAYRSGLGVPLEQLIAHPPEMLVLDRDTEGESLAQATLDNAALRAAFPPSRRLDVPSRLWLCGLPQTLDVLAMLISARQGAGRP</sequence>
<keyword evidence="2" id="KW-1185">Reference proteome</keyword>
<dbReference type="OrthoDB" id="1632039at2"/>
<dbReference type="InterPro" id="IPR050902">
    <property type="entry name" value="ABC_Transporter_SBP"/>
</dbReference>
<dbReference type="SUPFAM" id="SSF53807">
    <property type="entry name" value="Helical backbone' metal receptor"/>
    <property type="match status" value="1"/>
</dbReference>
<protein>
    <submittedName>
        <fullName evidence="1">Uncharacterized protein</fullName>
    </submittedName>
</protein>
<dbReference type="InterPro" id="IPR002491">
    <property type="entry name" value="ABC_transptr_periplasmic_BD"/>
</dbReference>
<dbReference type="PANTHER" id="PTHR30535:SF4">
    <property type="entry name" value="HEMIN-BINDING PERIPLASMIC PROTEIN HMUT"/>
    <property type="match status" value="1"/>
</dbReference>
<evidence type="ECO:0000313" key="2">
    <source>
        <dbReference type="Proteomes" id="UP000188604"/>
    </source>
</evidence>
<accession>A0A1U9KNE5</accession>
<dbReference type="Proteomes" id="UP000188604">
    <property type="component" value="Chromosome"/>
</dbReference>
<dbReference type="RefSeq" id="WP_077806282.1">
    <property type="nucleotide sequence ID" value="NZ_BJXS01000008.1"/>
</dbReference>
<gene>
    <name evidence="1" type="ORF">A0U93_04410</name>
</gene>
<dbReference type="EMBL" id="CP014691">
    <property type="protein sequence ID" value="AQS87305.1"/>
    <property type="molecule type" value="Genomic_DNA"/>
</dbReference>
<dbReference type="Pfam" id="PF01497">
    <property type="entry name" value="Peripla_BP_2"/>
    <property type="match status" value="1"/>
</dbReference>
<reference evidence="1 2" key="1">
    <citation type="submission" date="2016-03" db="EMBL/GenBank/DDBJ databases">
        <title>Acetic acid bacteria sequencing.</title>
        <authorList>
            <person name="Brandt J."/>
            <person name="Jakob F."/>
            <person name="Vogel R.F."/>
        </authorList>
    </citation>
    <scope>NUCLEOTIDE SEQUENCE [LARGE SCALE GENOMIC DNA]</scope>
    <source>
        <strain evidence="1 2">NBRC 101099</strain>
    </source>
</reference>
<dbReference type="PROSITE" id="PS50983">
    <property type="entry name" value="FE_B12_PBP"/>
    <property type="match status" value="1"/>
</dbReference>
<proteinExistence type="predicted"/>
<evidence type="ECO:0000313" key="1">
    <source>
        <dbReference type="EMBL" id="AQS87305.1"/>
    </source>
</evidence>
<dbReference type="Gene3D" id="3.40.50.1980">
    <property type="entry name" value="Nitrogenase molybdenum iron protein domain"/>
    <property type="match status" value="2"/>
</dbReference>
<dbReference type="PANTHER" id="PTHR30535">
    <property type="entry name" value="VITAMIN B12-BINDING PROTEIN"/>
    <property type="match status" value="1"/>
</dbReference>